<evidence type="ECO:0000256" key="1">
    <source>
        <dbReference type="SAM" id="MobiDB-lite"/>
    </source>
</evidence>
<evidence type="ECO:0000256" key="2">
    <source>
        <dbReference type="SAM" id="Phobius"/>
    </source>
</evidence>
<dbReference type="Proteomes" id="UP001589862">
    <property type="component" value="Unassembled WGS sequence"/>
</dbReference>
<keyword evidence="2" id="KW-1133">Transmembrane helix</keyword>
<dbReference type="RefSeq" id="WP_377457432.1">
    <property type="nucleotide sequence ID" value="NZ_JBHLUB010000001.1"/>
</dbReference>
<dbReference type="EMBL" id="JBHLUB010000001">
    <property type="protein sequence ID" value="MFC0580973.1"/>
    <property type="molecule type" value="Genomic_DNA"/>
</dbReference>
<dbReference type="Pfam" id="PF11298">
    <property type="entry name" value="DUF3099"/>
    <property type="match status" value="1"/>
</dbReference>
<evidence type="ECO:0000313" key="4">
    <source>
        <dbReference type="Proteomes" id="UP001589862"/>
    </source>
</evidence>
<proteinExistence type="predicted"/>
<comment type="caution">
    <text evidence="3">The sequence shown here is derived from an EMBL/GenBank/DDBJ whole genome shotgun (WGS) entry which is preliminary data.</text>
</comment>
<accession>A0ABV6P7C7</accession>
<dbReference type="InterPro" id="IPR021449">
    <property type="entry name" value="DUF3099"/>
</dbReference>
<gene>
    <name evidence="3" type="ORF">ACFFFR_01035</name>
</gene>
<evidence type="ECO:0000313" key="3">
    <source>
        <dbReference type="EMBL" id="MFC0580973.1"/>
    </source>
</evidence>
<feature type="region of interest" description="Disordered" evidence="1">
    <location>
        <begin position="119"/>
        <end position="177"/>
    </location>
</feature>
<keyword evidence="2" id="KW-0812">Transmembrane</keyword>
<keyword evidence="2" id="KW-0472">Membrane</keyword>
<feature type="transmembrane region" description="Helical" evidence="2">
    <location>
        <begin position="41"/>
        <end position="70"/>
    </location>
</feature>
<name>A0ABV6P7C7_9MICC</name>
<keyword evidence="4" id="KW-1185">Reference proteome</keyword>
<feature type="compositionally biased region" description="Polar residues" evidence="1">
    <location>
        <begin position="130"/>
        <end position="142"/>
    </location>
</feature>
<protein>
    <submittedName>
        <fullName evidence="3">DUF3099 domain-containing protein</fullName>
    </submittedName>
</protein>
<organism evidence="3 4">
    <name type="scientific">Micrococcoides hystricis</name>
    <dbReference type="NCBI Taxonomy" id="1572761"/>
    <lineage>
        <taxon>Bacteria</taxon>
        <taxon>Bacillati</taxon>
        <taxon>Actinomycetota</taxon>
        <taxon>Actinomycetes</taxon>
        <taxon>Micrococcales</taxon>
        <taxon>Micrococcaceae</taxon>
        <taxon>Micrococcoides</taxon>
    </lineage>
</organism>
<sequence>MRKQKVPVEPELQVQSITDAEESSHVDLKQRMVRYGIQMGIRLLCFILAFFTTGIVQILCFAAAIFLPYIAVVLANVGNTAEHQPGSYARIPTNRALPQPAPTHPTQLALPAESSVLASSSFRHQRRQQESTPASHASNDSTGPDPRPAEGTTYSPNTRSWVVPPRDVPSSGGPSDH</sequence>
<reference evidence="3 4" key="1">
    <citation type="submission" date="2024-09" db="EMBL/GenBank/DDBJ databases">
        <authorList>
            <person name="Sun Q."/>
            <person name="Mori K."/>
        </authorList>
    </citation>
    <scope>NUCLEOTIDE SEQUENCE [LARGE SCALE GENOMIC DNA]</scope>
    <source>
        <strain evidence="3 4">NCAIM B.02604</strain>
    </source>
</reference>